<dbReference type="InterPro" id="IPR031803">
    <property type="entry name" value="BAT_GAF/HTH-assoc"/>
</dbReference>
<comment type="caution">
    <text evidence="5">The sequence shown here is derived from an EMBL/GenBank/DDBJ whole genome shotgun (WGS) entry which is preliminary data.</text>
</comment>
<evidence type="ECO:0000259" key="4">
    <source>
        <dbReference type="Pfam" id="PF15915"/>
    </source>
</evidence>
<keyword evidence="2" id="KW-0804">Transcription</keyword>
<accession>A0A830EYX2</accession>
<dbReference type="Pfam" id="PF15915">
    <property type="entry name" value="BAT"/>
    <property type="match status" value="1"/>
</dbReference>
<dbReference type="RefSeq" id="WP_188974621.1">
    <property type="nucleotide sequence ID" value="NZ_BMPG01000001.1"/>
</dbReference>
<protein>
    <submittedName>
        <fullName evidence="5">Bacteriocin</fullName>
    </submittedName>
</protein>
<name>A0A830EYX2_9EURY</name>
<proteinExistence type="predicted"/>
<evidence type="ECO:0000256" key="2">
    <source>
        <dbReference type="ARBA" id="ARBA00023163"/>
    </source>
</evidence>
<dbReference type="PANTHER" id="PTHR34236">
    <property type="entry name" value="DIMETHYL SULFOXIDE REDUCTASE TRANSCRIPTIONAL ACTIVATOR"/>
    <property type="match status" value="1"/>
</dbReference>
<dbReference type="PANTHER" id="PTHR34236:SF1">
    <property type="entry name" value="DIMETHYL SULFOXIDE REDUCTASE TRANSCRIPTIONAL ACTIVATOR"/>
    <property type="match status" value="1"/>
</dbReference>
<sequence>MNVAEFTLGYPILRDALERTPGVTLEWERSDMDGAHHTILAWAFGDDAALDRFEAALEDDASVYAADRIAAVDDRRLYQVDLDDAGEEMSVYPVIVDTGGIIRQATADDGGWHFRVAFPDQRTFAQFRAACDDHDIDLVLHTLLVEEAAEESDRYGLTDRQRELLRVALDAGYFDIPRSASLGDVAAELGISGNAASERLRRGLRALLSETVAANETGDASTDR</sequence>
<dbReference type="Proteomes" id="UP000607197">
    <property type="component" value="Unassembled WGS sequence"/>
</dbReference>
<dbReference type="OrthoDB" id="202021at2157"/>
<reference evidence="5" key="1">
    <citation type="journal article" date="2014" name="Int. J. Syst. Evol. Microbiol.">
        <title>Complete genome sequence of Corynebacterium casei LMG S-19264T (=DSM 44701T), isolated from a smear-ripened cheese.</title>
        <authorList>
            <consortium name="US DOE Joint Genome Institute (JGI-PGF)"/>
            <person name="Walter F."/>
            <person name="Albersmeier A."/>
            <person name="Kalinowski J."/>
            <person name="Ruckert C."/>
        </authorList>
    </citation>
    <scope>NUCLEOTIDE SEQUENCE</scope>
    <source>
        <strain evidence="5">JCM 19596</strain>
    </source>
</reference>
<keyword evidence="6" id="KW-1185">Reference proteome</keyword>
<dbReference type="EMBL" id="BMPG01000001">
    <property type="protein sequence ID" value="GGL45910.1"/>
    <property type="molecule type" value="Genomic_DNA"/>
</dbReference>
<keyword evidence="1" id="KW-0805">Transcription regulation</keyword>
<dbReference type="AlphaFoldDB" id="A0A830EYX2"/>
<feature type="domain" description="HTH bat-type" evidence="3">
    <location>
        <begin position="157"/>
        <end position="207"/>
    </location>
</feature>
<evidence type="ECO:0000259" key="3">
    <source>
        <dbReference type="Pfam" id="PF04967"/>
    </source>
</evidence>
<evidence type="ECO:0000313" key="5">
    <source>
        <dbReference type="EMBL" id="GGL45910.1"/>
    </source>
</evidence>
<gene>
    <name evidence="5" type="ORF">GCM10009039_00290</name>
</gene>
<dbReference type="Pfam" id="PF04967">
    <property type="entry name" value="HTH_10"/>
    <property type="match status" value="1"/>
</dbReference>
<dbReference type="InterPro" id="IPR007050">
    <property type="entry name" value="HTH_bacterioopsin"/>
</dbReference>
<organism evidence="5 6">
    <name type="scientific">Halocalculus aciditolerans</name>
    <dbReference type="NCBI Taxonomy" id="1383812"/>
    <lineage>
        <taxon>Archaea</taxon>
        <taxon>Methanobacteriati</taxon>
        <taxon>Methanobacteriota</taxon>
        <taxon>Stenosarchaea group</taxon>
        <taxon>Halobacteria</taxon>
        <taxon>Halobacteriales</taxon>
        <taxon>Halobacteriaceae</taxon>
        <taxon>Halocalculus</taxon>
    </lineage>
</organism>
<reference evidence="5" key="2">
    <citation type="submission" date="2020-09" db="EMBL/GenBank/DDBJ databases">
        <authorList>
            <person name="Sun Q."/>
            <person name="Ohkuma M."/>
        </authorList>
    </citation>
    <scope>NUCLEOTIDE SEQUENCE</scope>
    <source>
        <strain evidence="5">JCM 19596</strain>
    </source>
</reference>
<evidence type="ECO:0000313" key="6">
    <source>
        <dbReference type="Proteomes" id="UP000607197"/>
    </source>
</evidence>
<evidence type="ECO:0000256" key="1">
    <source>
        <dbReference type="ARBA" id="ARBA00023015"/>
    </source>
</evidence>
<feature type="domain" description="Bacterioopsin transcriptional activator GAF and HTH associated" evidence="4">
    <location>
        <begin position="41"/>
        <end position="137"/>
    </location>
</feature>